<name>A0ABQ9G6Y6_9NEOP</name>
<accession>A0ABQ9G6Y6</accession>
<reference evidence="1 2" key="1">
    <citation type="submission" date="2023-02" db="EMBL/GenBank/DDBJ databases">
        <title>LHISI_Scaffold_Assembly.</title>
        <authorList>
            <person name="Stuart O.P."/>
            <person name="Cleave R."/>
            <person name="Magrath M.J.L."/>
            <person name="Mikheyev A.S."/>
        </authorList>
    </citation>
    <scope>NUCLEOTIDE SEQUENCE [LARGE SCALE GENOMIC DNA]</scope>
    <source>
        <strain evidence="1">Daus_M_001</strain>
        <tissue evidence="1">Leg muscle</tissue>
    </source>
</reference>
<protein>
    <submittedName>
        <fullName evidence="1">Uncharacterized protein</fullName>
    </submittedName>
</protein>
<gene>
    <name evidence="1" type="ORF">PR048_032030</name>
</gene>
<keyword evidence="2" id="KW-1185">Reference proteome</keyword>
<evidence type="ECO:0000313" key="2">
    <source>
        <dbReference type="Proteomes" id="UP001159363"/>
    </source>
</evidence>
<evidence type="ECO:0000313" key="1">
    <source>
        <dbReference type="EMBL" id="KAJ8868221.1"/>
    </source>
</evidence>
<organism evidence="1 2">
    <name type="scientific">Dryococelus australis</name>
    <dbReference type="NCBI Taxonomy" id="614101"/>
    <lineage>
        <taxon>Eukaryota</taxon>
        <taxon>Metazoa</taxon>
        <taxon>Ecdysozoa</taxon>
        <taxon>Arthropoda</taxon>
        <taxon>Hexapoda</taxon>
        <taxon>Insecta</taxon>
        <taxon>Pterygota</taxon>
        <taxon>Neoptera</taxon>
        <taxon>Polyneoptera</taxon>
        <taxon>Phasmatodea</taxon>
        <taxon>Verophasmatodea</taxon>
        <taxon>Anareolatae</taxon>
        <taxon>Phasmatidae</taxon>
        <taxon>Eurycanthinae</taxon>
        <taxon>Dryococelus</taxon>
    </lineage>
</organism>
<dbReference type="Proteomes" id="UP001159363">
    <property type="component" value="Chromosome 14"/>
</dbReference>
<proteinExistence type="predicted"/>
<comment type="caution">
    <text evidence="1">The sequence shown here is derived from an EMBL/GenBank/DDBJ whole genome shotgun (WGS) entry which is preliminary data.</text>
</comment>
<dbReference type="EMBL" id="JARBHB010000015">
    <property type="protein sequence ID" value="KAJ8868221.1"/>
    <property type="molecule type" value="Genomic_DNA"/>
</dbReference>
<sequence length="96" mass="11073">MDRHEYMWNEIADMHRAYGAALGNATEARRIFHERNPNRTLPSLQMSVNIDQRLCDSGSLSTNTRDTGLPRQLQMPQFEEEVLDVFEETLLPAHGM</sequence>